<feature type="domain" description="Polyphosphate kinase-2-related" evidence="6">
    <location>
        <begin position="93"/>
        <end position="318"/>
    </location>
</feature>
<dbReference type="InterPro" id="IPR022488">
    <property type="entry name" value="PPK2-related"/>
</dbReference>
<comment type="function">
    <text evidence="4">Uses inorganic polyphosphate (polyP) as a donor to convert GDP to GTP or ADP to ATP.</text>
</comment>
<keyword evidence="2 4" id="KW-0808">Transferase</keyword>
<dbReference type="GO" id="GO:0008976">
    <property type="term" value="F:polyphosphate kinase activity"/>
    <property type="evidence" value="ECO:0007669"/>
    <property type="project" value="UniProtKB-EC"/>
</dbReference>
<gene>
    <name evidence="7" type="primary">ppk2</name>
    <name evidence="7" type="ORF">ACFO3M_17825</name>
</gene>
<dbReference type="InterPro" id="IPR022486">
    <property type="entry name" value="PPK2_PA0141"/>
</dbReference>
<dbReference type="EC" id="2.7.4.-" evidence="4"/>
<evidence type="ECO:0000256" key="2">
    <source>
        <dbReference type="ARBA" id="ARBA00022679"/>
    </source>
</evidence>
<dbReference type="SUPFAM" id="SSF52540">
    <property type="entry name" value="P-loop containing nucleoside triphosphate hydrolases"/>
    <property type="match status" value="1"/>
</dbReference>
<evidence type="ECO:0000256" key="3">
    <source>
        <dbReference type="ARBA" id="ARBA00022777"/>
    </source>
</evidence>
<evidence type="ECO:0000259" key="6">
    <source>
        <dbReference type="Pfam" id="PF03976"/>
    </source>
</evidence>
<dbReference type="RefSeq" id="WP_387991829.1">
    <property type="nucleotide sequence ID" value="NZ_JBHSGR010000021.1"/>
</dbReference>
<keyword evidence="3 4" id="KW-0418">Kinase</keyword>
<dbReference type="NCBIfam" id="TIGR03707">
    <property type="entry name" value="PPK2_P_aer"/>
    <property type="match status" value="1"/>
</dbReference>
<feature type="compositionally biased region" description="Basic and acidic residues" evidence="5">
    <location>
        <begin position="1"/>
        <end position="12"/>
    </location>
</feature>
<proteinExistence type="inferred from homology"/>
<feature type="region of interest" description="Disordered" evidence="5">
    <location>
        <begin position="1"/>
        <end position="45"/>
    </location>
</feature>
<comment type="subunit">
    <text evidence="4">Homotetramer.</text>
</comment>
<dbReference type="InterPro" id="IPR027417">
    <property type="entry name" value="P-loop_NTPase"/>
</dbReference>
<protein>
    <recommendedName>
        <fullName evidence="4">ADP/GDP-polyphosphate phosphotransferase</fullName>
        <ecNumber evidence="4">2.7.4.-</ecNumber>
    </recommendedName>
    <alternativeName>
        <fullName evidence="4">Polyphosphate kinase PPK2</fullName>
    </alternativeName>
</protein>
<comment type="similarity">
    <text evidence="1 4">Belongs to the polyphosphate kinase 2 (PPK2) family. Class I subfamily.</text>
</comment>
<sequence>MQPDTAVDRDAAQEGAAQEGAAQEEAVQDRGGDPPGTTEAPKEAEVLDLSRWRLNALPDEDSDEDWDDDRELFDPEGRRVETWREGYPYTERMERREYEIEKRRLQIELLHMQSWVKDTGQKLVIVFEGRDAAGKGGTIKRFTEHLNPRGARVVALDKPSEREQTQWYFQRYVQHLPAAGEIVMFDRSWYNRAGVERVMGYCTDEQYRQFLQDAPEFERMLVDSGILLFKLWFSVSRGEQRSRFVVRQIDPVRQWKLSPTDLASLGKWDAYTEAKEAMFLHTDTQHAPWTVIKSNDKKRARLEAMRHVLCRLDYDDKDCDVVGDPDPLIVGSAADVLEESSDTPIAPPPPRAVRR</sequence>
<feature type="compositionally biased region" description="Pro residues" evidence="5">
    <location>
        <begin position="345"/>
        <end position="355"/>
    </location>
</feature>
<feature type="compositionally biased region" description="Low complexity" evidence="5">
    <location>
        <begin position="13"/>
        <end position="25"/>
    </location>
</feature>
<feature type="region of interest" description="Disordered" evidence="5">
    <location>
        <begin position="334"/>
        <end position="355"/>
    </location>
</feature>
<evidence type="ECO:0000313" key="7">
    <source>
        <dbReference type="EMBL" id="MFC4695264.1"/>
    </source>
</evidence>
<comment type="caution">
    <text evidence="7">The sequence shown here is derived from an EMBL/GenBank/DDBJ whole genome shotgun (WGS) entry which is preliminary data.</text>
</comment>
<evidence type="ECO:0000256" key="5">
    <source>
        <dbReference type="SAM" id="MobiDB-lite"/>
    </source>
</evidence>
<keyword evidence="8" id="KW-1185">Reference proteome</keyword>
<accession>A0ABV9LMG9</accession>
<organism evidence="7 8">
    <name type="scientific">Geodermatophilus arenarius</name>
    <dbReference type="NCBI Taxonomy" id="1137990"/>
    <lineage>
        <taxon>Bacteria</taxon>
        <taxon>Bacillati</taxon>
        <taxon>Actinomycetota</taxon>
        <taxon>Actinomycetes</taxon>
        <taxon>Geodermatophilales</taxon>
        <taxon>Geodermatophilaceae</taxon>
        <taxon>Geodermatophilus</taxon>
    </lineage>
</organism>
<dbReference type="Proteomes" id="UP001596025">
    <property type="component" value="Unassembled WGS sequence"/>
</dbReference>
<dbReference type="PANTHER" id="PTHR34383:SF1">
    <property type="entry name" value="ADP-POLYPHOSPHATE PHOSPHOTRANSFERASE"/>
    <property type="match status" value="1"/>
</dbReference>
<evidence type="ECO:0000256" key="1">
    <source>
        <dbReference type="ARBA" id="ARBA00009924"/>
    </source>
</evidence>
<evidence type="ECO:0000256" key="4">
    <source>
        <dbReference type="RuleBase" id="RU369062"/>
    </source>
</evidence>
<dbReference type="EMBL" id="JBHSGR010000021">
    <property type="protein sequence ID" value="MFC4695264.1"/>
    <property type="molecule type" value="Genomic_DNA"/>
</dbReference>
<dbReference type="Pfam" id="PF03976">
    <property type="entry name" value="PPK2"/>
    <property type="match status" value="1"/>
</dbReference>
<name>A0ABV9LMG9_9ACTN</name>
<evidence type="ECO:0000313" key="8">
    <source>
        <dbReference type="Proteomes" id="UP001596025"/>
    </source>
</evidence>
<dbReference type="Gene3D" id="3.40.50.300">
    <property type="entry name" value="P-loop containing nucleotide triphosphate hydrolases"/>
    <property type="match status" value="1"/>
</dbReference>
<reference evidence="8" key="1">
    <citation type="journal article" date="2019" name="Int. J. Syst. Evol. Microbiol.">
        <title>The Global Catalogue of Microorganisms (GCM) 10K type strain sequencing project: providing services to taxonomists for standard genome sequencing and annotation.</title>
        <authorList>
            <consortium name="The Broad Institute Genomics Platform"/>
            <consortium name="The Broad Institute Genome Sequencing Center for Infectious Disease"/>
            <person name="Wu L."/>
            <person name="Ma J."/>
        </authorList>
    </citation>
    <scope>NUCLEOTIDE SEQUENCE [LARGE SCALE GENOMIC DNA]</scope>
    <source>
        <strain evidence="8">CCUG 62763</strain>
    </source>
</reference>
<dbReference type="PANTHER" id="PTHR34383">
    <property type="entry name" value="POLYPHOSPHATE:AMP PHOSPHOTRANSFERASE-RELATED"/>
    <property type="match status" value="1"/>
</dbReference>